<keyword evidence="1" id="KW-0732">Signal</keyword>
<organism evidence="2 3">
    <name type="scientific">Paraphaeosphaeria sporulosa</name>
    <dbReference type="NCBI Taxonomy" id="1460663"/>
    <lineage>
        <taxon>Eukaryota</taxon>
        <taxon>Fungi</taxon>
        <taxon>Dikarya</taxon>
        <taxon>Ascomycota</taxon>
        <taxon>Pezizomycotina</taxon>
        <taxon>Dothideomycetes</taxon>
        <taxon>Pleosporomycetidae</taxon>
        <taxon>Pleosporales</taxon>
        <taxon>Massarineae</taxon>
        <taxon>Didymosphaeriaceae</taxon>
        <taxon>Paraphaeosphaeria</taxon>
    </lineage>
</organism>
<feature type="chain" id="PRO_5008058300" description="Cyanovirin-N domain-containing protein" evidence="1">
    <location>
        <begin position="17"/>
        <end position="113"/>
    </location>
</feature>
<evidence type="ECO:0000313" key="3">
    <source>
        <dbReference type="Proteomes" id="UP000077069"/>
    </source>
</evidence>
<evidence type="ECO:0000313" key="2">
    <source>
        <dbReference type="EMBL" id="OAG06250.1"/>
    </source>
</evidence>
<dbReference type="RefSeq" id="XP_018036615.1">
    <property type="nucleotide sequence ID" value="XM_018182898.1"/>
</dbReference>
<reference evidence="2 3" key="1">
    <citation type="submission" date="2016-05" db="EMBL/GenBank/DDBJ databases">
        <title>Comparative analysis of secretome profiles of manganese(II)-oxidizing ascomycete fungi.</title>
        <authorList>
            <consortium name="DOE Joint Genome Institute"/>
            <person name="Zeiner C.A."/>
            <person name="Purvine S.O."/>
            <person name="Zink E.M."/>
            <person name="Wu S."/>
            <person name="Pasa-Tolic L."/>
            <person name="Chaput D.L."/>
            <person name="Haridas S."/>
            <person name="Grigoriev I.V."/>
            <person name="Santelli C.M."/>
            <person name="Hansel C.M."/>
        </authorList>
    </citation>
    <scope>NUCLEOTIDE SEQUENCE [LARGE SCALE GENOMIC DNA]</scope>
    <source>
        <strain evidence="2 3">AP3s5-JAC2a</strain>
    </source>
</reference>
<protein>
    <recommendedName>
        <fullName evidence="4">Cyanovirin-N domain-containing protein</fullName>
    </recommendedName>
</protein>
<feature type="signal peptide" evidence="1">
    <location>
        <begin position="1"/>
        <end position="16"/>
    </location>
</feature>
<dbReference type="GeneID" id="28766384"/>
<accession>A0A177CHG7</accession>
<dbReference type="Proteomes" id="UP000077069">
    <property type="component" value="Unassembled WGS sequence"/>
</dbReference>
<dbReference type="InParanoid" id="A0A177CHG7"/>
<dbReference type="AlphaFoldDB" id="A0A177CHG7"/>
<evidence type="ECO:0000256" key="1">
    <source>
        <dbReference type="SAM" id="SignalP"/>
    </source>
</evidence>
<dbReference type="OrthoDB" id="3712072at2759"/>
<sequence>MKFLALAAALAIPALALPEPMSGGPSLQSRDNVKLNQYRNIDDCRNDNAILFHAAPVSGTCYNLDSQTGAMFINTAGFLASKLYNQINCGGDWIGVTGGTCLEKSGWNSFKLQ</sequence>
<proteinExistence type="predicted"/>
<gene>
    <name evidence="2" type="ORF">CC84DRAFT_1217503</name>
</gene>
<dbReference type="EMBL" id="KV441552">
    <property type="protein sequence ID" value="OAG06250.1"/>
    <property type="molecule type" value="Genomic_DNA"/>
</dbReference>
<evidence type="ECO:0008006" key="4">
    <source>
        <dbReference type="Google" id="ProtNLM"/>
    </source>
</evidence>
<keyword evidence="3" id="KW-1185">Reference proteome</keyword>
<name>A0A177CHG7_9PLEO</name>